<feature type="compositionally biased region" description="Basic residues" evidence="5">
    <location>
        <begin position="164"/>
        <end position="174"/>
    </location>
</feature>
<dbReference type="GO" id="GO:0008270">
    <property type="term" value="F:zinc ion binding"/>
    <property type="evidence" value="ECO:0007669"/>
    <property type="project" value="UniProtKB-KW"/>
</dbReference>
<dbReference type="Gene3D" id="2.170.270.10">
    <property type="entry name" value="SET domain"/>
    <property type="match status" value="1"/>
</dbReference>
<dbReference type="InterPro" id="IPR046341">
    <property type="entry name" value="SET_dom_sf"/>
</dbReference>
<feature type="compositionally biased region" description="Polar residues" evidence="5">
    <location>
        <begin position="1373"/>
        <end position="1383"/>
    </location>
</feature>
<evidence type="ECO:0000313" key="8">
    <source>
        <dbReference type="Proteomes" id="UP001212152"/>
    </source>
</evidence>
<feature type="compositionally biased region" description="Basic and acidic residues" evidence="5">
    <location>
        <begin position="1390"/>
        <end position="1410"/>
    </location>
</feature>
<feature type="compositionally biased region" description="Low complexity" evidence="5">
    <location>
        <begin position="662"/>
        <end position="680"/>
    </location>
</feature>
<name>A0AAD5XTF6_9FUNG</name>
<feature type="compositionally biased region" description="Low complexity" evidence="5">
    <location>
        <begin position="1522"/>
        <end position="1541"/>
    </location>
</feature>
<feature type="compositionally biased region" description="Polar residues" evidence="5">
    <location>
        <begin position="557"/>
        <end position="577"/>
    </location>
</feature>
<sequence>MSTGTFLSIAAGDGASQSALRRTHPHPLAQNLRRRRNQSPSDDAPESDQDVDDSATPEKDVYNDDDDDDQEAIGGADEEDDGDQDEVIRCICTYTDDDGNTIACDECAVWQHMLCVGVDPANVPDQYHCEECAPRPIDPRAANELQKNQRAKKKSESPSDSSKGKRKSRKRHRAPPQPASEDQSPAPPPLRRAGLLDEARASRATSRGRGRPRGRARSSKESSSTRMPNTSTSRGGLTSSPELRRKVKEPGATLLARRARAPPETIYHHDRARAKRIEEERPRPADVFEHEYHTYSTRYAELSFPRFATEDVGDKVESICAKWDNKMGTADDGSSCDPTELNMVSARWLAERVPVAICDPLPTDPLSNVKRFGLFATSKIPANFYVTDVQGTIITNVDEGLDYEMTSNLPLQVSVNSTKLLAPYVFEHPAQMNLDCGLMIDARAWSSGAGRFVRRACSSDAPFINAHLRSVILKEDLPNNLRNPVNSRILLAIYTSRELRPSEEIVLGPSSTGCLGYPCACDDETVCRTAKLVDRYERQRRLDMEQKRLLQASLRRSYSGDQLDESNSNDVALSSSQEELEDGPEPELMSDSGAGEKPGRKSNGDSEISSPPSRAGKITNGAGKSLSREEKKLQDQLARIERMEREAERKRARKQRQRTKSGEASQSAAAGTAESSARASPARKRPREDSTTELDVDSESDDDVTLASKRRKQGAAAEPPSGQSTPSRPDSPSRASTPPKKSSPQPTPLPSKWHQPGRKLGFKGWIYAQEEARIAREAAQKAERAAAAAMPEDKSRDSALGDEAAVEPSSTQRRRDSNTPPPLRQESLQNESSHTDDLVAKVKVESDGQEASDIPVSRQEATFESPAVHPSVTAVAAPTPVRKVSLAEFMANKKARSEAALAEAALAAANAASTPPADSTDKPTLFASSDESPAKQDPKDDQQNRQDTMSARPTSMRETLASRVFSSVTVIKHSSSPMPETPSRESSESVHRPEPRMERRGSRSQRSDGGPEPFSRLPGADTPMYGGESRQLPHARSGRSISPNNRESYGFAAARSQRGSLDDGDPHGLFPHGADRRLSSSAFSNASEPTDIGAPRRYRNPLIDPHPALHRPSRSGSISYSGAPPSNAPPGPHIHPSRAQLRSPPPQSPAGPAHHDPYRVHVAPPTPHRPYHNPERERAMQGGGGGGGGPPPLHPERGGGGPFPRGRSGGGEGGRGAFRRHHPGSRYGPQREYFEQRLDVLDGERPPPRSGDARRDWERGLPPGDWDRDLELDREREWDQARERERGTLPPSSESLSDTRSGLFEPLTPGGLVVGGEHPQRKRRRDSDLPGEGRPDWGAESDRHASTRDDAWTLRQRPTSAEPPSLVVRRLSMISTAATSSGRPLSPEPMRSRDFGRRDERERDERDDAHSATGVGPGETGVSVRINRVENSMSEDRLRRLSEPERHEPRWPPSGGRGSDDFGPPSFQSKRSRRRGGAGAGGARRSCSRDVAPTSARNIWPPEAPAPKRQRVGGTAADHPAGTSTSSRSGSPRSRHSGVSSQPHSPPRLRIVTLDPQAPPPSSGPPTRAGSRSLSPRSRSPGSSLAGGDYDFGSGGGGGGSGGGGYPPAPRSLSGRPLSGRSAGSSSSSRRRRSDFTAGGGPPPVPVRVVSIDSNSNNIKREERSSPRPSSAGDRGSSDRYHPYARPSTLTPVSRGSPPPPPSASRPGDQQEQEQEQRLEQRGGWTEVS</sequence>
<dbReference type="PROSITE" id="PS01359">
    <property type="entry name" value="ZF_PHD_1"/>
    <property type="match status" value="1"/>
</dbReference>
<evidence type="ECO:0000256" key="4">
    <source>
        <dbReference type="ARBA" id="ARBA00022853"/>
    </source>
</evidence>
<feature type="domain" description="Zinc finger PHD-type" evidence="6">
    <location>
        <begin position="91"/>
        <end position="133"/>
    </location>
</feature>
<keyword evidence="8" id="KW-1185">Reference proteome</keyword>
<feature type="region of interest" description="Disordered" evidence="5">
    <location>
        <begin position="145"/>
        <end position="265"/>
    </location>
</feature>
<feature type="region of interest" description="Disordered" evidence="5">
    <location>
        <begin position="1"/>
        <end position="86"/>
    </location>
</feature>
<feature type="compositionally biased region" description="Basic and acidic residues" evidence="5">
    <location>
        <begin position="982"/>
        <end position="1001"/>
    </location>
</feature>
<feature type="compositionally biased region" description="Gly residues" evidence="5">
    <location>
        <begin position="1593"/>
        <end position="1606"/>
    </location>
</feature>
<feature type="compositionally biased region" description="Polar residues" evidence="5">
    <location>
        <begin position="1290"/>
        <end position="1300"/>
    </location>
</feature>
<feature type="compositionally biased region" description="Acidic residues" evidence="5">
    <location>
        <begin position="691"/>
        <end position="704"/>
    </location>
</feature>
<evidence type="ECO:0000256" key="3">
    <source>
        <dbReference type="ARBA" id="ARBA00022833"/>
    </source>
</evidence>
<feature type="compositionally biased region" description="Basic residues" evidence="5">
    <location>
        <begin position="650"/>
        <end position="659"/>
    </location>
</feature>
<keyword evidence="2" id="KW-0863">Zinc-finger</keyword>
<feature type="compositionally biased region" description="Basic and acidic residues" evidence="5">
    <location>
        <begin position="1232"/>
        <end position="1287"/>
    </location>
</feature>
<feature type="compositionally biased region" description="Polar residues" evidence="5">
    <location>
        <begin position="945"/>
        <end position="957"/>
    </location>
</feature>
<dbReference type="GO" id="GO:0034967">
    <property type="term" value="C:Set3 complex"/>
    <property type="evidence" value="ECO:0007669"/>
    <property type="project" value="TreeGrafter"/>
</dbReference>
<proteinExistence type="predicted"/>
<gene>
    <name evidence="7" type="ORF">HDU87_005113</name>
</gene>
<dbReference type="InterPro" id="IPR001965">
    <property type="entry name" value="Znf_PHD"/>
</dbReference>
<organism evidence="7 8">
    <name type="scientific">Geranomyces variabilis</name>
    <dbReference type="NCBI Taxonomy" id="109894"/>
    <lineage>
        <taxon>Eukaryota</taxon>
        <taxon>Fungi</taxon>
        <taxon>Fungi incertae sedis</taxon>
        <taxon>Chytridiomycota</taxon>
        <taxon>Chytridiomycota incertae sedis</taxon>
        <taxon>Chytridiomycetes</taxon>
        <taxon>Spizellomycetales</taxon>
        <taxon>Powellomycetaceae</taxon>
        <taxon>Geranomyces</taxon>
    </lineage>
</organism>
<dbReference type="PANTHER" id="PTHR46462">
    <property type="entry name" value="UPSET, ISOFORM A"/>
    <property type="match status" value="1"/>
</dbReference>
<feature type="compositionally biased region" description="Basic and acidic residues" evidence="5">
    <location>
        <begin position="626"/>
        <end position="649"/>
    </location>
</feature>
<dbReference type="SUPFAM" id="SSF57903">
    <property type="entry name" value="FYVE/PHD zinc finger"/>
    <property type="match status" value="1"/>
</dbReference>
<feature type="compositionally biased region" description="Basic residues" evidence="5">
    <location>
        <begin position="206"/>
        <end position="217"/>
    </location>
</feature>
<dbReference type="GO" id="GO:0070210">
    <property type="term" value="C:Rpd3L-Expanded complex"/>
    <property type="evidence" value="ECO:0007669"/>
    <property type="project" value="TreeGrafter"/>
</dbReference>
<dbReference type="InterPro" id="IPR011011">
    <property type="entry name" value="Znf_FYVE_PHD"/>
</dbReference>
<dbReference type="Gene3D" id="3.30.40.10">
    <property type="entry name" value="Zinc/RING finger domain, C3HC4 (zinc finger)"/>
    <property type="match status" value="1"/>
</dbReference>
<feature type="compositionally biased region" description="Polar residues" evidence="5">
    <location>
        <begin position="1079"/>
        <end position="1088"/>
    </location>
</feature>
<feature type="compositionally biased region" description="Low complexity" evidence="5">
    <location>
        <begin position="1611"/>
        <end position="1628"/>
    </location>
</feature>
<evidence type="ECO:0000259" key="6">
    <source>
        <dbReference type="SMART" id="SM00249"/>
    </source>
</evidence>
<accession>A0AAD5XTF6</accession>
<protein>
    <recommendedName>
        <fullName evidence="6">Zinc finger PHD-type domain-containing protein</fullName>
    </recommendedName>
</protein>
<feature type="compositionally biased region" description="Polar residues" evidence="5">
    <location>
        <begin position="221"/>
        <end position="241"/>
    </location>
</feature>
<feature type="compositionally biased region" description="Basic and acidic residues" evidence="5">
    <location>
        <begin position="1325"/>
        <end position="1352"/>
    </location>
</feature>
<feature type="region of interest" description="Disordered" evidence="5">
    <location>
        <begin position="557"/>
        <end position="758"/>
    </location>
</feature>
<feature type="compositionally biased region" description="Acidic residues" evidence="5">
    <location>
        <begin position="43"/>
        <end position="55"/>
    </location>
</feature>
<evidence type="ECO:0000256" key="5">
    <source>
        <dbReference type="SAM" id="MobiDB-lite"/>
    </source>
</evidence>
<feature type="compositionally biased region" description="Acidic residues" evidence="5">
    <location>
        <begin position="63"/>
        <end position="85"/>
    </location>
</feature>
<dbReference type="GO" id="GO:0006325">
    <property type="term" value="P:chromatin organization"/>
    <property type="evidence" value="ECO:0007669"/>
    <property type="project" value="UniProtKB-KW"/>
</dbReference>
<dbReference type="PANTHER" id="PTHR46462:SF3">
    <property type="entry name" value="UPSET, ISOFORM A"/>
    <property type="match status" value="1"/>
</dbReference>
<evidence type="ECO:0000313" key="7">
    <source>
        <dbReference type="EMBL" id="KAJ3184266.1"/>
    </source>
</evidence>
<reference evidence="7" key="1">
    <citation type="submission" date="2020-05" db="EMBL/GenBank/DDBJ databases">
        <title>Phylogenomic resolution of chytrid fungi.</title>
        <authorList>
            <person name="Stajich J.E."/>
            <person name="Amses K."/>
            <person name="Simmons R."/>
            <person name="Seto K."/>
            <person name="Myers J."/>
            <person name="Bonds A."/>
            <person name="Quandt C.A."/>
            <person name="Barry K."/>
            <person name="Liu P."/>
            <person name="Grigoriev I."/>
            <person name="Longcore J.E."/>
            <person name="James T.Y."/>
        </authorList>
    </citation>
    <scope>NUCLEOTIDE SEQUENCE</scope>
    <source>
        <strain evidence="7">JEL0379</strain>
    </source>
</reference>
<feature type="region of interest" description="Disordered" evidence="5">
    <location>
        <begin position="776"/>
        <end position="867"/>
    </location>
</feature>
<feature type="compositionally biased region" description="Polar residues" evidence="5">
    <location>
        <begin position="721"/>
        <end position="735"/>
    </location>
</feature>
<feature type="compositionally biased region" description="Basic and acidic residues" evidence="5">
    <location>
        <begin position="833"/>
        <end position="846"/>
    </location>
</feature>
<keyword evidence="3" id="KW-0862">Zinc</keyword>
<keyword evidence="4" id="KW-0156">Chromatin regulator</keyword>
<feature type="region of interest" description="Disordered" evidence="5">
    <location>
        <begin position="905"/>
        <end position="1729"/>
    </location>
</feature>
<feature type="compositionally biased region" description="Basic and acidic residues" evidence="5">
    <location>
        <begin position="1434"/>
        <end position="1450"/>
    </location>
</feature>
<comment type="caution">
    <text evidence="7">The sequence shown here is derived from an EMBL/GenBank/DDBJ whole genome shotgun (WGS) entry which is preliminary data.</text>
</comment>
<dbReference type="EMBL" id="JADGJQ010000004">
    <property type="protein sequence ID" value="KAJ3184266.1"/>
    <property type="molecule type" value="Genomic_DNA"/>
</dbReference>
<feature type="compositionally biased region" description="Basic and acidic residues" evidence="5">
    <location>
        <begin position="932"/>
        <end position="944"/>
    </location>
</feature>
<dbReference type="InterPro" id="IPR013083">
    <property type="entry name" value="Znf_RING/FYVE/PHD"/>
</dbReference>
<dbReference type="SMART" id="SM00249">
    <property type="entry name" value="PHD"/>
    <property type="match status" value="1"/>
</dbReference>
<dbReference type="InterPro" id="IPR019786">
    <property type="entry name" value="Zinc_finger_PHD-type_CS"/>
</dbReference>
<feature type="compositionally biased region" description="Polar residues" evidence="5">
    <location>
        <begin position="964"/>
        <end position="978"/>
    </location>
</feature>
<evidence type="ECO:0000256" key="2">
    <source>
        <dbReference type="ARBA" id="ARBA00022771"/>
    </source>
</evidence>
<dbReference type="CDD" id="cd15550">
    <property type="entry name" value="PHD_MLL5"/>
    <property type="match status" value="1"/>
</dbReference>
<feature type="compositionally biased region" description="Low complexity" evidence="5">
    <location>
        <begin position="905"/>
        <end position="917"/>
    </location>
</feature>
<dbReference type="Proteomes" id="UP001212152">
    <property type="component" value="Unassembled WGS sequence"/>
</dbReference>
<feature type="compositionally biased region" description="Low complexity" evidence="5">
    <location>
        <begin position="1565"/>
        <end position="1592"/>
    </location>
</feature>
<evidence type="ECO:0000256" key="1">
    <source>
        <dbReference type="ARBA" id="ARBA00022723"/>
    </source>
</evidence>
<dbReference type="GO" id="GO:0006355">
    <property type="term" value="P:regulation of DNA-templated transcription"/>
    <property type="evidence" value="ECO:0007669"/>
    <property type="project" value="TreeGrafter"/>
</dbReference>
<dbReference type="Pfam" id="PF20826">
    <property type="entry name" value="PHD_5"/>
    <property type="match status" value="1"/>
</dbReference>
<keyword evidence="1" id="KW-0479">Metal-binding</keyword>
<feature type="compositionally biased region" description="Gly residues" evidence="5">
    <location>
        <begin position="1198"/>
        <end position="1216"/>
    </location>
</feature>